<dbReference type="AlphaFoldDB" id="A0A7J9NEN5"/>
<comment type="caution">
    <text evidence="2">The sequence shown here is derived from an EMBL/GenBank/DDBJ whole genome shotgun (WGS) entry which is preliminary data.</text>
</comment>
<dbReference type="Proteomes" id="UP000593576">
    <property type="component" value="Unassembled WGS sequence"/>
</dbReference>
<gene>
    <name evidence="2" type="ORF">Goshw_020298</name>
</gene>
<dbReference type="EMBL" id="JABFAF010279672">
    <property type="protein sequence ID" value="MBA0881684.1"/>
    <property type="molecule type" value="Genomic_DNA"/>
</dbReference>
<reference evidence="2 3" key="1">
    <citation type="journal article" date="2019" name="Genome Biol. Evol.">
        <title>Insights into the evolution of the New World diploid cottons (Gossypium, subgenus Houzingenia) based on genome sequencing.</title>
        <authorList>
            <person name="Grover C.E."/>
            <person name="Arick M.A. 2nd"/>
            <person name="Thrash A."/>
            <person name="Conover J.L."/>
            <person name="Sanders W.S."/>
            <person name="Peterson D.G."/>
            <person name="Frelichowski J.E."/>
            <person name="Scheffler J.A."/>
            <person name="Scheffler B.E."/>
            <person name="Wendel J.F."/>
        </authorList>
    </citation>
    <scope>NUCLEOTIDE SEQUENCE [LARGE SCALE GENOMIC DNA]</scope>
    <source>
        <strain evidence="2">1</strain>
        <tissue evidence="2">Leaf</tissue>
    </source>
</reference>
<feature type="transmembrane region" description="Helical" evidence="1">
    <location>
        <begin position="7"/>
        <end position="24"/>
    </location>
</feature>
<proteinExistence type="predicted"/>
<name>A0A7J9NEN5_GOSSC</name>
<organism evidence="2 3">
    <name type="scientific">Gossypium schwendimanii</name>
    <name type="common">Cotton</name>
    <dbReference type="NCBI Taxonomy" id="34291"/>
    <lineage>
        <taxon>Eukaryota</taxon>
        <taxon>Viridiplantae</taxon>
        <taxon>Streptophyta</taxon>
        <taxon>Embryophyta</taxon>
        <taxon>Tracheophyta</taxon>
        <taxon>Spermatophyta</taxon>
        <taxon>Magnoliopsida</taxon>
        <taxon>eudicotyledons</taxon>
        <taxon>Gunneridae</taxon>
        <taxon>Pentapetalae</taxon>
        <taxon>rosids</taxon>
        <taxon>malvids</taxon>
        <taxon>Malvales</taxon>
        <taxon>Malvaceae</taxon>
        <taxon>Malvoideae</taxon>
        <taxon>Gossypium</taxon>
    </lineage>
</organism>
<keyword evidence="1" id="KW-0812">Transmembrane</keyword>
<keyword evidence="3" id="KW-1185">Reference proteome</keyword>
<sequence>MIKSNNYVTLIMVTCLICLILKWMSICFELWPNFGIPLIAVLLLER</sequence>
<dbReference type="OrthoDB" id="1000281at2759"/>
<evidence type="ECO:0000313" key="2">
    <source>
        <dbReference type="EMBL" id="MBA0881684.1"/>
    </source>
</evidence>
<keyword evidence="1" id="KW-0472">Membrane</keyword>
<evidence type="ECO:0000313" key="3">
    <source>
        <dbReference type="Proteomes" id="UP000593576"/>
    </source>
</evidence>
<evidence type="ECO:0000256" key="1">
    <source>
        <dbReference type="SAM" id="Phobius"/>
    </source>
</evidence>
<accession>A0A7J9NEN5</accession>
<keyword evidence="1" id="KW-1133">Transmembrane helix</keyword>
<protein>
    <submittedName>
        <fullName evidence="2">Uncharacterized protein</fullName>
    </submittedName>
</protein>